<evidence type="ECO:0000313" key="2">
    <source>
        <dbReference type="Proteomes" id="UP000198788"/>
    </source>
</evidence>
<dbReference type="RefSeq" id="WP_143105866.1">
    <property type="nucleotide sequence ID" value="NZ_FOZV01000016.1"/>
</dbReference>
<accession>A0A1I6TQK3</accession>
<name>A0A1I6TQK3_9CAUL</name>
<dbReference type="Proteomes" id="UP000198788">
    <property type="component" value="Unassembled WGS sequence"/>
</dbReference>
<evidence type="ECO:0008006" key="3">
    <source>
        <dbReference type="Google" id="ProtNLM"/>
    </source>
</evidence>
<dbReference type="AlphaFoldDB" id="A0A1I6TQK3"/>
<gene>
    <name evidence="1" type="ORF">SAMN05192570_0254</name>
</gene>
<evidence type="ECO:0000313" key="1">
    <source>
        <dbReference type="EMBL" id="SFS91431.1"/>
    </source>
</evidence>
<proteinExistence type="predicted"/>
<protein>
    <recommendedName>
        <fullName evidence="3">DUF4365 domain-containing protein</fullName>
    </recommendedName>
</protein>
<sequence>MGLIWRETGPDPLGADGEIGFVDISGEATGRRILVRAEPQAGPDASGRPALDERAQRYLSAHPLPLICVSHDPASGACYWGEASAGVEESEPQLLAPDAVTALSQLSGRAGGAWQDDLPEVLGRMLERRGSGHFPVSHFDLFVHGLTDIARSLYFGTDLALLVAEQNLAATEPALELRAGHREHAFLFDFVRFLVAQDLAAVDFPRRLVDWVDHGRQAQFVAPLTRRGRELVQLIQSLERRLVLTGELADAGYAQVAQEAFFGMAPKSLGPRPARIRRFQMALQRRTTC</sequence>
<organism evidence="1 2">
    <name type="scientific">Brevundimonas viscosa</name>
    <dbReference type="NCBI Taxonomy" id="871741"/>
    <lineage>
        <taxon>Bacteria</taxon>
        <taxon>Pseudomonadati</taxon>
        <taxon>Pseudomonadota</taxon>
        <taxon>Alphaproteobacteria</taxon>
        <taxon>Caulobacterales</taxon>
        <taxon>Caulobacteraceae</taxon>
        <taxon>Brevundimonas</taxon>
    </lineage>
</organism>
<reference evidence="2" key="1">
    <citation type="submission" date="2016-10" db="EMBL/GenBank/DDBJ databases">
        <authorList>
            <person name="Varghese N."/>
            <person name="Submissions S."/>
        </authorList>
    </citation>
    <scope>NUCLEOTIDE SEQUENCE [LARGE SCALE GENOMIC DNA]</scope>
    <source>
        <strain evidence="2">CGMCC 1.10683</strain>
    </source>
</reference>
<dbReference type="EMBL" id="FOZV01000016">
    <property type="protein sequence ID" value="SFS91431.1"/>
    <property type="molecule type" value="Genomic_DNA"/>
</dbReference>
<dbReference type="OrthoDB" id="789223at2"/>
<keyword evidence="2" id="KW-1185">Reference proteome</keyword>